<evidence type="ECO:0000313" key="2">
    <source>
        <dbReference type="EMBL" id="MCD9645708.1"/>
    </source>
</evidence>
<evidence type="ECO:0000313" key="3">
    <source>
        <dbReference type="Proteomes" id="UP000823775"/>
    </source>
</evidence>
<feature type="compositionally biased region" description="Polar residues" evidence="1">
    <location>
        <begin position="8"/>
        <end position="22"/>
    </location>
</feature>
<comment type="caution">
    <text evidence="2">The sequence shown here is derived from an EMBL/GenBank/DDBJ whole genome shotgun (WGS) entry which is preliminary data.</text>
</comment>
<feature type="compositionally biased region" description="Acidic residues" evidence="1">
    <location>
        <begin position="65"/>
        <end position="75"/>
    </location>
</feature>
<sequence>FKAKENWNDSTESCNHDSQNGPLQEGMAHALNEATDVQNGSLLSPMARAIYPWVPQKSSDKDSGAEESNEQEEDSGITPEARSKRWFLQGSTDVYYAGLHLTEKGNPSRSIQEEPKIRINALNEVPKLKRILEGYNMHWMTKTPGKYSMEMVRDFYANYYYTREKRLPQRQQ</sequence>
<name>A0ABS8VFC7_DATST</name>
<reference evidence="2 3" key="1">
    <citation type="journal article" date="2021" name="BMC Genomics">
        <title>Datura genome reveals duplications of psychoactive alkaloid biosynthetic genes and high mutation rate following tissue culture.</title>
        <authorList>
            <person name="Rajewski A."/>
            <person name="Carter-House D."/>
            <person name="Stajich J."/>
            <person name="Litt A."/>
        </authorList>
    </citation>
    <scope>NUCLEOTIDE SEQUENCE [LARGE SCALE GENOMIC DNA]</scope>
    <source>
        <strain evidence="2">AR-01</strain>
    </source>
</reference>
<proteinExistence type="predicted"/>
<organism evidence="2 3">
    <name type="scientific">Datura stramonium</name>
    <name type="common">Jimsonweed</name>
    <name type="synonym">Common thornapple</name>
    <dbReference type="NCBI Taxonomy" id="4076"/>
    <lineage>
        <taxon>Eukaryota</taxon>
        <taxon>Viridiplantae</taxon>
        <taxon>Streptophyta</taxon>
        <taxon>Embryophyta</taxon>
        <taxon>Tracheophyta</taxon>
        <taxon>Spermatophyta</taxon>
        <taxon>Magnoliopsida</taxon>
        <taxon>eudicotyledons</taxon>
        <taxon>Gunneridae</taxon>
        <taxon>Pentapetalae</taxon>
        <taxon>asterids</taxon>
        <taxon>lamiids</taxon>
        <taxon>Solanales</taxon>
        <taxon>Solanaceae</taxon>
        <taxon>Solanoideae</taxon>
        <taxon>Datureae</taxon>
        <taxon>Datura</taxon>
    </lineage>
</organism>
<accession>A0ABS8VFC7</accession>
<feature type="region of interest" description="Disordered" evidence="1">
    <location>
        <begin position="1"/>
        <end position="36"/>
    </location>
</feature>
<keyword evidence="3" id="KW-1185">Reference proteome</keyword>
<evidence type="ECO:0000256" key="1">
    <source>
        <dbReference type="SAM" id="MobiDB-lite"/>
    </source>
</evidence>
<gene>
    <name evidence="2" type="ORF">HAX54_034845</name>
</gene>
<feature type="non-terminal residue" evidence="2">
    <location>
        <position position="1"/>
    </location>
</feature>
<feature type="region of interest" description="Disordered" evidence="1">
    <location>
        <begin position="53"/>
        <end position="84"/>
    </location>
</feature>
<dbReference type="Proteomes" id="UP000823775">
    <property type="component" value="Unassembled WGS sequence"/>
</dbReference>
<protein>
    <submittedName>
        <fullName evidence="2">Uncharacterized protein</fullName>
    </submittedName>
</protein>
<dbReference type="EMBL" id="JACEIK010004511">
    <property type="protein sequence ID" value="MCD9645708.1"/>
    <property type="molecule type" value="Genomic_DNA"/>
</dbReference>